<keyword evidence="2" id="KW-1133">Transmembrane helix</keyword>
<keyword evidence="2" id="KW-0812">Transmembrane</keyword>
<dbReference type="RefSeq" id="WP_277860348.1">
    <property type="nucleotide sequence ID" value="NZ_JARRAG010000001.1"/>
</dbReference>
<organism evidence="3 4">
    <name type="scientific">Paludisphaera mucosa</name>
    <dbReference type="NCBI Taxonomy" id="3030827"/>
    <lineage>
        <taxon>Bacteria</taxon>
        <taxon>Pseudomonadati</taxon>
        <taxon>Planctomycetota</taxon>
        <taxon>Planctomycetia</taxon>
        <taxon>Isosphaerales</taxon>
        <taxon>Isosphaeraceae</taxon>
        <taxon>Paludisphaera</taxon>
    </lineage>
</organism>
<feature type="compositionally biased region" description="Low complexity" evidence="1">
    <location>
        <begin position="54"/>
        <end position="63"/>
    </location>
</feature>
<feature type="region of interest" description="Disordered" evidence="1">
    <location>
        <begin position="131"/>
        <end position="154"/>
    </location>
</feature>
<evidence type="ECO:0000256" key="2">
    <source>
        <dbReference type="SAM" id="Phobius"/>
    </source>
</evidence>
<keyword evidence="2" id="KW-0472">Membrane</keyword>
<feature type="region of interest" description="Disordered" evidence="1">
    <location>
        <begin position="34"/>
        <end position="63"/>
    </location>
</feature>
<proteinExistence type="predicted"/>
<keyword evidence="4" id="KW-1185">Reference proteome</keyword>
<reference evidence="3 4" key="1">
    <citation type="submission" date="2023-03" db="EMBL/GenBank/DDBJ databases">
        <title>Paludisphaera mucosa sp. nov. a novel planctomycete from northern fen.</title>
        <authorList>
            <person name="Ivanova A."/>
        </authorList>
    </citation>
    <scope>NUCLEOTIDE SEQUENCE [LARGE SCALE GENOMIC DNA]</scope>
    <source>
        <strain evidence="3 4">Pla2</strain>
    </source>
</reference>
<protein>
    <submittedName>
        <fullName evidence="3">Uncharacterized protein</fullName>
    </submittedName>
</protein>
<comment type="caution">
    <text evidence="3">The sequence shown here is derived from an EMBL/GenBank/DDBJ whole genome shotgun (WGS) entry which is preliminary data.</text>
</comment>
<evidence type="ECO:0000313" key="3">
    <source>
        <dbReference type="EMBL" id="MDG3003297.1"/>
    </source>
</evidence>
<evidence type="ECO:0000313" key="4">
    <source>
        <dbReference type="Proteomes" id="UP001216907"/>
    </source>
</evidence>
<dbReference type="Proteomes" id="UP001216907">
    <property type="component" value="Unassembled WGS sequence"/>
</dbReference>
<accession>A0ABT6F6T8</accession>
<feature type="transmembrane region" description="Helical" evidence="2">
    <location>
        <begin position="12"/>
        <end position="31"/>
    </location>
</feature>
<dbReference type="EMBL" id="JARRAG010000001">
    <property type="protein sequence ID" value="MDG3003297.1"/>
    <property type="molecule type" value="Genomic_DNA"/>
</dbReference>
<name>A0ABT6F6T8_9BACT</name>
<evidence type="ECO:0000256" key="1">
    <source>
        <dbReference type="SAM" id="MobiDB-lite"/>
    </source>
</evidence>
<sequence length="154" mass="16434">MRFRDWNGVARYGLPGLILGVVVSWVGGAQAPQSTAQTTGEAPLQAAPPRAVEPGRASAMRPAASAEAGGTLAFVTSPPGMQGQWLFLIDSKTQALAVYRFDPSNPKGSLKLEAARQYEWDLKLEQYNNQAPEPAAIEATVKASSQPGRTPKDR</sequence>
<gene>
    <name evidence="3" type="ORF">PZE19_05930</name>
</gene>